<dbReference type="Gene3D" id="1.10.10.60">
    <property type="entry name" value="Homeodomain-like"/>
    <property type="match status" value="2"/>
</dbReference>
<dbReference type="InterPro" id="IPR018060">
    <property type="entry name" value="HTH_AraC"/>
</dbReference>
<keyword evidence="3" id="KW-0804">Transcription</keyword>
<dbReference type="PANTHER" id="PTHR43280:SF28">
    <property type="entry name" value="HTH-TYPE TRANSCRIPTIONAL ACTIVATOR RHAS"/>
    <property type="match status" value="1"/>
</dbReference>
<dbReference type="RefSeq" id="WP_107296404.1">
    <property type="nucleotide sequence ID" value="NZ_PYMB01000001.1"/>
</dbReference>
<evidence type="ECO:0000256" key="1">
    <source>
        <dbReference type="ARBA" id="ARBA00023015"/>
    </source>
</evidence>
<dbReference type="Proteomes" id="UP000241346">
    <property type="component" value="Unassembled WGS sequence"/>
</dbReference>
<name>A0A2T3NJU3_9GAMM</name>
<proteinExistence type="predicted"/>
<evidence type="ECO:0000256" key="2">
    <source>
        <dbReference type="ARBA" id="ARBA00023125"/>
    </source>
</evidence>
<organism evidence="5 6">
    <name type="scientific">Photobacterium rosenbergii</name>
    <dbReference type="NCBI Taxonomy" id="294936"/>
    <lineage>
        <taxon>Bacteria</taxon>
        <taxon>Pseudomonadati</taxon>
        <taxon>Pseudomonadota</taxon>
        <taxon>Gammaproteobacteria</taxon>
        <taxon>Vibrionales</taxon>
        <taxon>Vibrionaceae</taxon>
        <taxon>Photobacterium</taxon>
    </lineage>
</organism>
<feature type="domain" description="HTH araC/xylS-type" evidence="4">
    <location>
        <begin position="172"/>
        <end position="269"/>
    </location>
</feature>
<dbReference type="OrthoDB" id="9803764at2"/>
<comment type="caution">
    <text evidence="5">The sequence shown here is derived from an EMBL/GenBank/DDBJ whole genome shotgun (WGS) entry which is preliminary data.</text>
</comment>
<reference evidence="5 6" key="1">
    <citation type="submission" date="2018-03" db="EMBL/GenBank/DDBJ databases">
        <title>Whole genome sequencing of Histamine producing bacteria.</title>
        <authorList>
            <person name="Butler K."/>
        </authorList>
    </citation>
    <scope>NUCLEOTIDE SEQUENCE [LARGE SCALE GENOMIC DNA]</scope>
    <source>
        <strain evidence="5 6">DSM 19138</strain>
    </source>
</reference>
<evidence type="ECO:0000313" key="6">
    <source>
        <dbReference type="Proteomes" id="UP000241346"/>
    </source>
</evidence>
<accession>A0A2T3NJU3</accession>
<dbReference type="EMBL" id="PYMB01000001">
    <property type="protein sequence ID" value="PSW15786.1"/>
    <property type="molecule type" value="Genomic_DNA"/>
</dbReference>
<dbReference type="InterPro" id="IPR054015">
    <property type="entry name" value="ExsA-like_N"/>
</dbReference>
<keyword evidence="2" id="KW-0238">DNA-binding</keyword>
<dbReference type="AlphaFoldDB" id="A0A2T3NJU3"/>
<dbReference type="GO" id="GO:0003700">
    <property type="term" value="F:DNA-binding transcription factor activity"/>
    <property type="evidence" value="ECO:0007669"/>
    <property type="project" value="InterPro"/>
</dbReference>
<protein>
    <submittedName>
        <fullName evidence="5">AraC family transcriptional regulator</fullName>
    </submittedName>
</protein>
<keyword evidence="1" id="KW-0805">Transcription regulation</keyword>
<dbReference type="SUPFAM" id="SSF46689">
    <property type="entry name" value="Homeodomain-like"/>
    <property type="match status" value="2"/>
</dbReference>
<dbReference type="GO" id="GO:0043565">
    <property type="term" value="F:sequence-specific DNA binding"/>
    <property type="evidence" value="ECO:0007669"/>
    <property type="project" value="InterPro"/>
</dbReference>
<dbReference type="SMART" id="SM00342">
    <property type="entry name" value="HTH_ARAC"/>
    <property type="match status" value="1"/>
</dbReference>
<evidence type="ECO:0000313" key="5">
    <source>
        <dbReference type="EMBL" id="PSW15786.1"/>
    </source>
</evidence>
<evidence type="ECO:0000259" key="4">
    <source>
        <dbReference type="PROSITE" id="PS01124"/>
    </source>
</evidence>
<evidence type="ECO:0000256" key="3">
    <source>
        <dbReference type="ARBA" id="ARBA00023163"/>
    </source>
</evidence>
<dbReference type="PROSITE" id="PS01124">
    <property type="entry name" value="HTH_ARAC_FAMILY_2"/>
    <property type="match status" value="1"/>
</dbReference>
<dbReference type="PANTHER" id="PTHR43280">
    <property type="entry name" value="ARAC-FAMILY TRANSCRIPTIONAL REGULATOR"/>
    <property type="match status" value="1"/>
</dbReference>
<dbReference type="Pfam" id="PF22200">
    <property type="entry name" value="ExsA_N"/>
    <property type="match status" value="1"/>
</dbReference>
<sequence length="269" mass="31170">MQIVTYEGFPVFVRKKLGSVSRELKPEVVNAACFAFVTGDDFYLLEQVTRILINQEHGFIAKCTNMFIEQSSDNAKGYATGIFFHPEIMDSLFNNELSSLQKNTNYNIKQIKISTVLETYFQSIEHLIDNPDLADELMIKNKLRELIIILAKHVNVGSESDFLSSLFQVHYEKFEDIIEKNKYTNLSLDELALLCNMSRSTLKRRFMAVYGTTPKHYLNQQKINKAIVLLRNRENSIENISYDVGFKSVSTFYRVFKEVTNKCPSEFYK</sequence>
<dbReference type="InterPro" id="IPR009057">
    <property type="entry name" value="Homeodomain-like_sf"/>
</dbReference>
<dbReference type="Pfam" id="PF12833">
    <property type="entry name" value="HTH_18"/>
    <property type="match status" value="1"/>
</dbReference>
<gene>
    <name evidence="5" type="ORF">C9J01_01860</name>
</gene>